<proteinExistence type="predicted"/>
<dbReference type="Proteomes" id="UP000031938">
    <property type="component" value="Unassembled WGS sequence"/>
</dbReference>
<dbReference type="EMBL" id="JXRP01000022">
    <property type="protein sequence ID" value="KIL42653.1"/>
    <property type="molecule type" value="Genomic_DNA"/>
</dbReference>
<dbReference type="STRING" id="889306.KP78_38760"/>
<protein>
    <submittedName>
        <fullName evidence="1">Uncharacterized protein</fullName>
    </submittedName>
</protein>
<dbReference type="AlphaFoldDB" id="A0A0C2VF66"/>
<keyword evidence="2" id="KW-1185">Reference proteome</keyword>
<name>A0A0C2VF66_9BACL</name>
<gene>
    <name evidence="1" type="ORF">KP78_38760</name>
</gene>
<comment type="caution">
    <text evidence="1">The sequence shown here is derived from an EMBL/GenBank/DDBJ whole genome shotgun (WGS) entry which is preliminary data.</text>
</comment>
<dbReference type="PATRIC" id="fig|889306.3.peg.3893"/>
<reference evidence="1 2" key="1">
    <citation type="submission" date="2015-01" db="EMBL/GenBank/DDBJ databases">
        <title>Genome sequencing of Jeotgalibacillus soli.</title>
        <authorList>
            <person name="Goh K.M."/>
            <person name="Chan K.-G."/>
            <person name="Yaakop A.S."/>
            <person name="Ee R."/>
            <person name="Gan H.M."/>
            <person name="Chan C.S."/>
        </authorList>
    </citation>
    <scope>NUCLEOTIDE SEQUENCE [LARGE SCALE GENOMIC DNA]</scope>
    <source>
        <strain evidence="1 2">P9</strain>
    </source>
</reference>
<dbReference type="Pfam" id="PF26149">
    <property type="entry name" value="YuzK"/>
    <property type="match status" value="1"/>
</dbReference>
<accession>A0A0C2VF66</accession>
<organism evidence="1 2">
    <name type="scientific">Jeotgalibacillus soli</name>
    <dbReference type="NCBI Taxonomy" id="889306"/>
    <lineage>
        <taxon>Bacteria</taxon>
        <taxon>Bacillati</taxon>
        <taxon>Bacillota</taxon>
        <taxon>Bacilli</taxon>
        <taxon>Bacillales</taxon>
        <taxon>Caryophanaceae</taxon>
        <taxon>Jeotgalibacillus</taxon>
    </lineage>
</organism>
<sequence>MEKAMQSAHGVGYEIYMRKHDVRMEVEFKREKEYKKGRLLVADLDSKLHSNI</sequence>
<evidence type="ECO:0000313" key="2">
    <source>
        <dbReference type="Proteomes" id="UP000031938"/>
    </source>
</evidence>
<evidence type="ECO:0000313" key="1">
    <source>
        <dbReference type="EMBL" id="KIL42653.1"/>
    </source>
</evidence>
<dbReference type="InterPro" id="IPR058676">
    <property type="entry name" value="YuzK"/>
</dbReference>